<evidence type="ECO:0000256" key="11">
    <source>
        <dbReference type="SAM" id="Phobius"/>
    </source>
</evidence>
<dbReference type="Pfam" id="PF07963">
    <property type="entry name" value="N_methyl"/>
    <property type="match status" value="1"/>
</dbReference>
<dbReference type="EMBL" id="FLOB01000023">
    <property type="protein sequence ID" value="SBS37933.1"/>
    <property type="molecule type" value="Genomic_DNA"/>
</dbReference>
<name>A0A1A8TVT4_9GAMM</name>
<evidence type="ECO:0000256" key="8">
    <source>
        <dbReference type="ARBA" id="ARBA00022989"/>
    </source>
</evidence>
<dbReference type="InterPro" id="IPR045584">
    <property type="entry name" value="Pilin-like"/>
</dbReference>
<keyword evidence="13" id="KW-1185">Reference proteome</keyword>
<dbReference type="RefSeq" id="WP_067021049.1">
    <property type="nucleotide sequence ID" value="NZ_FLOB01000023.1"/>
</dbReference>
<dbReference type="OrthoDB" id="9794345at2"/>
<dbReference type="InterPro" id="IPR051621">
    <property type="entry name" value="T2SS_protein_J"/>
</dbReference>
<dbReference type="NCBIfam" id="TIGR02532">
    <property type="entry name" value="IV_pilin_GFxxxE"/>
    <property type="match status" value="1"/>
</dbReference>
<keyword evidence="4" id="KW-1003">Cell membrane</keyword>
<feature type="compositionally biased region" description="Basic and acidic residues" evidence="10">
    <location>
        <begin position="268"/>
        <end position="287"/>
    </location>
</feature>
<dbReference type="AlphaFoldDB" id="A0A1A8TVT4"/>
<evidence type="ECO:0000256" key="7">
    <source>
        <dbReference type="ARBA" id="ARBA00022692"/>
    </source>
</evidence>
<evidence type="ECO:0000256" key="6">
    <source>
        <dbReference type="ARBA" id="ARBA00022519"/>
    </source>
</evidence>
<evidence type="ECO:0000256" key="5">
    <source>
        <dbReference type="ARBA" id="ARBA00022481"/>
    </source>
</evidence>
<dbReference type="STRING" id="1792290.MSP8886_04324"/>
<evidence type="ECO:0000256" key="10">
    <source>
        <dbReference type="SAM" id="MobiDB-lite"/>
    </source>
</evidence>
<dbReference type="Pfam" id="PF11612">
    <property type="entry name" value="T2SSJ"/>
    <property type="match status" value="1"/>
</dbReference>
<keyword evidence="5" id="KW-0488">Methylation</keyword>
<sequence length="287" mass="32406">MRSSTEDNWQADKVCRQKCCDSEASYSFLAPRRIQNRAHQAGFTLIELLITLAITAFIGLLASQLISTGFKTQVGVKDSARQLENNVRIWLTIENDMSQVIQRSVRNEKGDHEPTFLLNNNVLTFTRSGWSNPLKESRSTFQRIEYRFKAAPSSRAIKNASLDQSTQGKLIRRFWFALDRTPDSKPIDQVFSHVSEFSISVLASDGRWVTRWPPSSDLQGMSALPLAIKVTLGVNNKPAFERLFELIPLKPQSQELSPEASSSPSSEKTSDKSDHMRQSEGRNDARQ</sequence>
<evidence type="ECO:0000256" key="4">
    <source>
        <dbReference type="ARBA" id="ARBA00022475"/>
    </source>
</evidence>
<keyword evidence="8 11" id="KW-1133">Transmembrane helix</keyword>
<dbReference type="PANTHER" id="PTHR39583">
    <property type="entry name" value="TYPE II SECRETION SYSTEM PROTEIN J-RELATED"/>
    <property type="match status" value="1"/>
</dbReference>
<evidence type="ECO:0000256" key="2">
    <source>
        <dbReference type="ARBA" id="ARBA00011084"/>
    </source>
</evidence>
<dbReference type="NCBIfam" id="TIGR01711">
    <property type="entry name" value="gspJ"/>
    <property type="match status" value="1"/>
</dbReference>
<keyword evidence="6" id="KW-0997">Cell inner membrane</keyword>
<dbReference type="GO" id="GO:0015628">
    <property type="term" value="P:protein secretion by the type II secretion system"/>
    <property type="evidence" value="ECO:0007669"/>
    <property type="project" value="InterPro"/>
</dbReference>
<evidence type="ECO:0000256" key="1">
    <source>
        <dbReference type="ARBA" id="ARBA00004377"/>
    </source>
</evidence>
<accession>A0A1A8TVT4</accession>
<protein>
    <recommendedName>
        <fullName evidence="3">Type II secretion system protein J</fullName>
    </recommendedName>
</protein>
<dbReference type="InterPro" id="IPR012902">
    <property type="entry name" value="N_methyl_site"/>
</dbReference>
<dbReference type="PANTHER" id="PTHR39583:SF2">
    <property type="entry name" value="TYPE II SECRETION SYSTEM PROTEIN J"/>
    <property type="match status" value="1"/>
</dbReference>
<dbReference type="GO" id="GO:0005886">
    <property type="term" value="C:plasma membrane"/>
    <property type="evidence" value="ECO:0007669"/>
    <property type="project" value="UniProtKB-SubCell"/>
</dbReference>
<comment type="subcellular location">
    <subcellularLocation>
        <location evidence="1">Cell inner membrane</location>
        <topology evidence="1">Single-pass membrane protein</topology>
    </subcellularLocation>
</comment>
<keyword evidence="7 11" id="KW-0812">Transmembrane</keyword>
<evidence type="ECO:0000313" key="13">
    <source>
        <dbReference type="Proteomes" id="UP000092544"/>
    </source>
</evidence>
<proteinExistence type="inferred from homology"/>
<evidence type="ECO:0000256" key="3">
    <source>
        <dbReference type="ARBA" id="ARBA00021539"/>
    </source>
</evidence>
<feature type="transmembrane region" description="Helical" evidence="11">
    <location>
        <begin position="41"/>
        <end position="62"/>
    </location>
</feature>
<feature type="compositionally biased region" description="Low complexity" evidence="10">
    <location>
        <begin position="251"/>
        <end position="267"/>
    </location>
</feature>
<comment type="similarity">
    <text evidence="2">Belongs to the GSP J family.</text>
</comment>
<dbReference type="InterPro" id="IPR010055">
    <property type="entry name" value="T2SS_protein-GspJ"/>
</dbReference>
<dbReference type="GO" id="GO:0015627">
    <property type="term" value="C:type II protein secretion system complex"/>
    <property type="evidence" value="ECO:0007669"/>
    <property type="project" value="InterPro"/>
</dbReference>
<feature type="region of interest" description="Disordered" evidence="10">
    <location>
        <begin position="251"/>
        <end position="287"/>
    </location>
</feature>
<keyword evidence="9 11" id="KW-0472">Membrane</keyword>
<evidence type="ECO:0000256" key="9">
    <source>
        <dbReference type="ARBA" id="ARBA00023136"/>
    </source>
</evidence>
<dbReference type="SUPFAM" id="SSF54523">
    <property type="entry name" value="Pili subunits"/>
    <property type="match status" value="1"/>
</dbReference>
<reference evidence="12 13" key="1">
    <citation type="submission" date="2016-06" db="EMBL/GenBank/DDBJ databases">
        <authorList>
            <person name="Kjaerup R.B."/>
            <person name="Dalgaard T.S."/>
            <person name="Juul-Madsen H.R."/>
        </authorList>
    </citation>
    <scope>NUCLEOTIDE SEQUENCE [LARGE SCALE GENOMIC DNA]</scope>
    <source>
        <strain evidence="12 13">CECT 8886</strain>
    </source>
</reference>
<organism evidence="12 13">
    <name type="scientific">Marinomonas spartinae</name>
    <dbReference type="NCBI Taxonomy" id="1792290"/>
    <lineage>
        <taxon>Bacteria</taxon>
        <taxon>Pseudomonadati</taxon>
        <taxon>Pseudomonadota</taxon>
        <taxon>Gammaproteobacteria</taxon>
        <taxon>Oceanospirillales</taxon>
        <taxon>Oceanospirillaceae</taxon>
        <taxon>Marinomonas</taxon>
    </lineage>
</organism>
<dbReference type="Gene3D" id="2.10.70.20">
    <property type="entry name" value="gspk-gspi-gspj complex like domains"/>
    <property type="match status" value="1"/>
</dbReference>
<evidence type="ECO:0000313" key="12">
    <source>
        <dbReference type="EMBL" id="SBS37933.1"/>
    </source>
</evidence>
<gene>
    <name evidence="12" type="primary">xcpW</name>
    <name evidence="12" type="ORF">MSP8886_04324</name>
</gene>
<dbReference type="Gene3D" id="3.10.610.10">
    <property type="entry name" value="GSPII I/J protein-like"/>
    <property type="match status" value="1"/>
</dbReference>
<dbReference type="PROSITE" id="PS00409">
    <property type="entry name" value="PROKAR_NTER_METHYL"/>
    <property type="match status" value="1"/>
</dbReference>
<dbReference type="Proteomes" id="UP000092544">
    <property type="component" value="Unassembled WGS sequence"/>
</dbReference>